<protein>
    <recommendedName>
        <fullName evidence="5">Pentatricopeptide repeat-containing protein</fullName>
    </recommendedName>
</protein>
<dbReference type="PANTHER" id="PTHR47926">
    <property type="entry name" value="PENTATRICOPEPTIDE REPEAT-CONTAINING PROTEIN"/>
    <property type="match status" value="1"/>
</dbReference>
<evidence type="ECO:0008006" key="5">
    <source>
        <dbReference type="Google" id="ProtNLM"/>
    </source>
</evidence>
<dbReference type="PROSITE" id="PS51375">
    <property type="entry name" value="PPR"/>
    <property type="match status" value="3"/>
</dbReference>
<evidence type="ECO:0000256" key="2">
    <source>
        <dbReference type="ARBA" id="ARBA00022946"/>
    </source>
</evidence>
<dbReference type="GO" id="GO:0003723">
    <property type="term" value="F:RNA binding"/>
    <property type="evidence" value="ECO:0007669"/>
    <property type="project" value="InterPro"/>
</dbReference>
<accession>A0A0A8ZIN2</accession>
<keyword evidence="1" id="KW-0677">Repeat</keyword>
<dbReference type="PANTHER" id="PTHR47926:SF496">
    <property type="entry name" value="PENTACOTRIPEPTIDE-REPEAT REGION OF PRORP DOMAIN-CONTAINING PROTEIN"/>
    <property type="match status" value="1"/>
</dbReference>
<reference evidence="4" key="2">
    <citation type="journal article" date="2015" name="Data Brief">
        <title>Shoot transcriptome of the giant reed, Arundo donax.</title>
        <authorList>
            <person name="Barrero R.A."/>
            <person name="Guerrero F.D."/>
            <person name="Moolhuijzen P."/>
            <person name="Goolsby J.A."/>
            <person name="Tidwell J."/>
            <person name="Bellgard S.E."/>
            <person name="Bellgard M.I."/>
        </authorList>
    </citation>
    <scope>NUCLEOTIDE SEQUENCE</scope>
    <source>
        <tissue evidence="4">Shoot tissue taken approximately 20 cm above the soil surface</tissue>
    </source>
</reference>
<dbReference type="InterPro" id="IPR011990">
    <property type="entry name" value="TPR-like_helical_dom_sf"/>
</dbReference>
<dbReference type="FunFam" id="1.25.40.10:FF:000735">
    <property type="entry name" value="Pentatricopeptide repeat-containing protein chloroplastic"/>
    <property type="match status" value="1"/>
</dbReference>
<dbReference type="AlphaFoldDB" id="A0A0A8ZIN2"/>
<dbReference type="FunFam" id="1.25.40.10:FF:000243">
    <property type="entry name" value="Pentatricopeptide repeat-containing protein chloroplastic"/>
    <property type="match status" value="1"/>
</dbReference>
<evidence type="ECO:0000313" key="4">
    <source>
        <dbReference type="EMBL" id="JAD38641.1"/>
    </source>
</evidence>
<dbReference type="Gene3D" id="1.25.40.10">
    <property type="entry name" value="Tetratricopeptide repeat domain"/>
    <property type="match status" value="4"/>
</dbReference>
<keyword evidence="2" id="KW-0809">Transit peptide</keyword>
<feature type="repeat" description="PPR" evidence="3">
    <location>
        <begin position="5"/>
        <end position="39"/>
    </location>
</feature>
<name>A0A0A8ZIN2_ARUDO</name>
<dbReference type="NCBIfam" id="TIGR00756">
    <property type="entry name" value="PPR"/>
    <property type="match status" value="3"/>
</dbReference>
<evidence type="ECO:0000256" key="1">
    <source>
        <dbReference type="ARBA" id="ARBA00022737"/>
    </source>
</evidence>
<reference evidence="4" key="1">
    <citation type="submission" date="2014-09" db="EMBL/GenBank/DDBJ databases">
        <authorList>
            <person name="Magalhaes I.L.F."/>
            <person name="Oliveira U."/>
            <person name="Santos F.R."/>
            <person name="Vidigal T.H.D.A."/>
            <person name="Brescovit A.D."/>
            <person name="Santos A.J."/>
        </authorList>
    </citation>
    <scope>NUCLEOTIDE SEQUENCE</scope>
    <source>
        <tissue evidence="4">Shoot tissue taken approximately 20 cm above the soil surface</tissue>
    </source>
</reference>
<dbReference type="Pfam" id="PF13041">
    <property type="entry name" value="PPR_2"/>
    <property type="match status" value="2"/>
</dbReference>
<proteinExistence type="predicted"/>
<dbReference type="GO" id="GO:0009451">
    <property type="term" value="P:RNA modification"/>
    <property type="evidence" value="ECO:0007669"/>
    <property type="project" value="InterPro"/>
</dbReference>
<sequence>MQERDEVSWTAMVAGFATHGHSVEAFQLFRNMVVDGFTPDHVSLAAILSACYGPECLVKGKEIHGHVLRAYGKTTPIDHCFVSMYSKCQDVQTARRIFYGTPYRDQVTLSSMISGYATNGCIEEAISLFQLMVATGFQIDRFVCSSILSLCADMARPLYGKLLHGYATKVGILSDLSVSSSLVKLYSKSGNLHDSRKVFDEIRVPDLVTWTTIIDGYAQHGSGQDALAMFALMIGCGVKPDTVVLVSVLSACGRNGLVEEGFKHFNSMRTVYGVEPLWHHYCCMVDLLGRSGRLAEAKGFIESMPVKPDLMVWSILLAACRVHDDVVLGHFVENKIREENYDSGCFATLLNIRANSGDWEAVAKIRKSVRGIKKEPGWSMV</sequence>
<dbReference type="FunFam" id="1.25.40.10:FF:000696">
    <property type="entry name" value="Pentatricopeptide repeat-containing protein chloroplastic"/>
    <property type="match status" value="1"/>
</dbReference>
<dbReference type="InterPro" id="IPR002885">
    <property type="entry name" value="PPR_rpt"/>
</dbReference>
<feature type="repeat" description="PPR" evidence="3">
    <location>
        <begin position="105"/>
        <end position="139"/>
    </location>
</feature>
<dbReference type="Pfam" id="PF01535">
    <property type="entry name" value="PPR"/>
    <property type="match status" value="3"/>
</dbReference>
<organism evidence="4">
    <name type="scientific">Arundo donax</name>
    <name type="common">Giant reed</name>
    <name type="synonym">Donax arundinaceus</name>
    <dbReference type="NCBI Taxonomy" id="35708"/>
    <lineage>
        <taxon>Eukaryota</taxon>
        <taxon>Viridiplantae</taxon>
        <taxon>Streptophyta</taxon>
        <taxon>Embryophyta</taxon>
        <taxon>Tracheophyta</taxon>
        <taxon>Spermatophyta</taxon>
        <taxon>Magnoliopsida</taxon>
        <taxon>Liliopsida</taxon>
        <taxon>Poales</taxon>
        <taxon>Poaceae</taxon>
        <taxon>PACMAD clade</taxon>
        <taxon>Arundinoideae</taxon>
        <taxon>Arundineae</taxon>
        <taxon>Arundo</taxon>
    </lineage>
</organism>
<feature type="repeat" description="PPR" evidence="3">
    <location>
        <begin position="206"/>
        <end position="240"/>
    </location>
</feature>
<dbReference type="InterPro" id="IPR046960">
    <property type="entry name" value="PPR_At4g14850-like_plant"/>
</dbReference>
<dbReference type="EMBL" id="GBRH01259254">
    <property type="protein sequence ID" value="JAD38641.1"/>
    <property type="molecule type" value="Transcribed_RNA"/>
</dbReference>
<evidence type="ECO:0000256" key="3">
    <source>
        <dbReference type="PROSITE-ProRule" id="PRU00708"/>
    </source>
</evidence>